<evidence type="ECO:0000313" key="11">
    <source>
        <dbReference type="Proteomes" id="UP000076727"/>
    </source>
</evidence>
<feature type="signal peptide" evidence="8">
    <location>
        <begin position="1"/>
        <end position="18"/>
    </location>
</feature>
<dbReference type="OrthoDB" id="2146436at2759"/>
<evidence type="ECO:0000313" key="10">
    <source>
        <dbReference type="EMBL" id="KZT74827.1"/>
    </source>
</evidence>
<evidence type="ECO:0000259" key="9">
    <source>
        <dbReference type="Pfam" id="PF20238"/>
    </source>
</evidence>
<dbReference type="PANTHER" id="PTHR34992:SF11">
    <property type="entry name" value="COPPER ACQUISITION FACTOR BIM1-LIKE DOMAIN-CONTAINING PROTEIN"/>
    <property type="match status" value="1"/>
</dbReference>
<dbReference type="Proteomes" id="UP000076727">
    <property type="component" value="Unassembled WGS sequence"/>
</dbReference>
<evidence type="ECO:0000256" key="2">
    <source>
        <dbReference type="ARBA" id="ARBA00022475"/>
    </source>
</evidence>
<evidence type="ECO:0000256" key="8">
    <source>
        <dbReference type="SAM" id="SignalP"/>
    </source>
</evidence>
<sequence>MRLVGVTVFAALVSAVSAHFHLQYPGPRGPFNMQNELTFCDAYGQVTTNRTTFPLNGGYYSLTSEHPLWTLGVIISTVSDPDNFANFTDSKGNYQMAVNYFETSGEGAFCAPIDIGAADITGVQDGTNVTIQFIFDGGDGELYQCADLTLSANMTSIPSDVSCTNATSNAGVTYFSSGAAAPTISATATGSSVSSTSTNSAADANAAVGMSGLFLSVLGALVALA</sequence>
<evidence type="ECO:0000256" key="5">
    <source>
        <dbReference type="ARBA" id="ARBA00023136"/>
    </source>
</evidence>
<keyword evidence="3" id="KW-0336">GPI-anchor</keyword>
<feature type="domain" description="Copper acquisition factor BIM1-like" evidence="9">
    <location>
        <begin position="17"/>
        <end position="167"/>
    </location>
</feature>
<dbReference type="AlphaFoldDB" id="A0A165UFC2"/>
<dbReference type="PANTHER" id="PTHR34992">
    <property type="entry name" value="HYPHAL ANASTAMOSIS-7 PROTEIN"/>
    <property type="match status" value="1"/>
</dbReference>
<evidence type="ECO:0000256" key="3">
    <source>
        <dbReference type="ARBA" id="ARBA00022622"/>
    </source>
</evidence>
<reference evidence="10 11" key="1">
    <citation type="journal article" date="2016" name="Mol. Biol. Evol.">
        <title>Comparative Genomics of Early-Diverging Mushroom-Forming Fungi Provides Insights into the Origins of Lignocellulose Decay Capabilities.</title>
        <authorList>
            <person name="Nagy L.G."/>
            <person name="Riley R."/>
            <person name="Tritt A."/>
            <person name="Adam C."/>
            <person name="Daum C."/>
            <person name="Floudas D."/>
            <person name="Sun H."/>
            <person name="Yadav J.S."/>
            <person name="Pangilinan J."/>
            <person name="Larsson K.H."/>
            <person name="Matsuura K."/>
            <person name="Barry K."/>
            <person name="Labutti K."/>
            <person name="Kuo R."/>
            <person name="Ohm R.A."/>
            <person name="Bhattacharya S.S."/>
            <person name="Shirouzu T."/>
            <person name="Yoshinaga Y."/>
            <person name="Martin F.M."/>
            <person name="Grigoriev I.V."/>
            <person name="Hibbett D.S."/>
        </authorList>
    </citation>
    <scope>NUCLEOTIDE SEQUENCE [LARGE SCALE GENOMIC DNA]</scope>
    <source>
        <strain evidence="10 11">L-15889</strain>
    </source>
</reference>
<protein>
    <recommendedName>
        <fullName evidence="9">Copper acquisition factor BIM1-like domain-containing protein</fullName>
    </recommendedName>
</protein>
<organism evidence="10 11">
    <name type="scientific">Daedalea quercina L-15889</name>
    <dbReference type="NCBI Taxonomy" id="1314783"/>
    <lineage>
        <taxon>Eukaryota</taxon>
        <taxon>Fungi</taxon>
        <taxon>Dikarya</taxon>
        <taxon>Basidiomycota</taxon>
        <taxon>Agaricomycotina</taxon>
        <taxon>Agaricomycetes</taxon>
        <taxon>Polyporales</taxon>
        <taxon>Fomitopsis</taxon>
    </lineage>
</organism>
<comment type="subcellular location">
    <subcellularLocation>
        <location evidence="1">Cell membrane</location>
        <topology evidence="1">Lipid-anchor</topology>
        <topology evidence="1">GPI-anchor</topology>
    </subcellularLocation>
</comment>
<dbReference type="GO" id="GO:0098552">
    <property type="term" value="C:side of membrane"/>
    <property type="evidence" value="ECO:0007669"/>
    <property type="project" value="UniProtKB-KW"/>
</dbReference>
<keyword evidence="6" id="KW-0325">Glycoprotein</keyword>
<dbReference type="Pfam" id="PF20238">
    <property type="entry name" value="BIM1-like_dom"/>
    <property type="match status" value="1"/>
</dbReference>
<feature type="chain" id="PRO_5007867581" description="Copper acquisition factor BIM1-like domain-containing protein" evidence="8">
    <location>
        <begin position="19"/>
        <end position="225"/>
    </location>
</feature>
<proteinExistence type="predicted"/>
<dbReference type="InterPro" id="IPR046936">
    <property type="entry name" value="BIM1-like"/>
</dbReference>
<accession>A0A165UFC2</accession>
<evidence type="ECO:0000256" key="4">
    <source>
        <dbReference type="ARBA" id="ARBA00022729"/>
    </source>
</evidence>
<gene>
    <name evidence="10" type="ORF">DAEQUDRAFT_720005</name>
</gene>
<dbReference type="EMBL" id="KV429032">
    <property type="protein sequence ID" value="KZT74827.1"/>
    <property type="molecule type" value="Genomic_DNA"/>
</dbReference>
<keyword evidence="7" id="KW-0449">Lipoprotein</keyword>
<keyword evidence="5" id="KW-0472">Membrane</keyword>
<evidence type="ECO:0000256" key="1">
    <source>
        <dbReference type="ARBA" id="ARBA00004609"/>
    </source>
</evidence>
<dbReference type="InterPro" id="IPR046530">
    <property type="entry name" value="BIM1-like_dom"/>
</dbReference>
<dbReference type="STRING" id="1314783.A0A165UFC2"/>
<keyword evidence="11" id="KW-1185">Reference proteome</keyword>
<evidence type="ECO:0000256" key="6">
    <source>
        <dbReference type="ARBA" id="ARBA00023180"/>
    </source>
</evidence>
<keyword evidence="4 8" id="KW-0732">Signal</keyword>
<keyword evidence="2" id="KW-1003">Cell membrane</keyword>
<dbReference type="CDD" id="cd21176">
    <property type="entry name" value="LPMO_auxiliary-like"/>
    <property type="match status" value="1"/>
</dbReference>
<evidence type="ECO:0000256" key="7">
    <source>
        <dbReference type="ARBA" id="ARBA00023288"/>
    </source>
</evidence>
<name>A0A165UFC2_9APHY</name>
<dbReference type="GO" id="GO:0005886">
    <property type="term" value="C:plasma membrane"/>
    <property type="evidence" value="ECO:0007669"/>
    <property type="project" value="UniProtKB-SubCell"/>
</dbReference>